<keyword evidence="2" id="KW-1015">Disulfide bond</keyword>
<dbReference type="Pfam" id="PF08583">
    <property type="entry name" value="Cmc1"/>
    <property type="match status" value="1"/>
</dbReference>
<dbReference type="OMA" id="MLQQDGK"/>
<dbReference type="PANTHER" id="PTHR22977:SF5">
    <property type="entry name" value="COX ASSEMBLY MITOCHONDRIAL PROTEIN HOMOLOG"/>
    <property type="match status" value="1"/>
</dbReference>
<dbReference type="PANTHER" id="PTHR22977">
    <property type="entry name" value="COX ASSEMBLY MITOCHONDRIAL PROTEIN"/>
    <property type="match status" value="1"/>
</dbReference>
<evidence type="ECO:0000313" key="5">
    <source>
        <dbReference type="Proteomes" id="UP000289152"/>
    </source>
</evidence>
<dbReference type="InterPro" id="IPR013892">
    <property type="entry name" value="Cyt_c_biogenesis_Cmc1-like"/>
</dbReference>
<evidence type="ECO:0000256" key="3">
    <source>
        <dbReference type="RuleBase" id="RU364104"/>
    </source>
</evidence>
<protein>
    <recommendedName>
        <fullName evidence="3">COX assembly mitochondrial protein</fullName>
    </recommendedName>
</protein>
<keyword evidence="3" id="KW-0496">Mitochondrion</keyword>
<reference evidence="4 5" key="1">
    <citation type="submission" date="2016-06" db="EMBL/GenBank/DDBJ databases">
        <title>Evolution of pathogenesis and genome organization in the Tremellales.</title>
        <authorList>
            <person name="Cuomo C."/>
            <person name="Litvintseva A."/>
            <person name="Heitman J."/>
            <person name="Chen Y."/>
            <person name="Sun S."/>
            <person name="Springer D."/>
            <person name="Dromer F."/>
            <person name="Young S."/>
            <person name="Zeng Q."/>
            <person name="Chapman S."/>
            <person name="Gujja S."/>
            <person name="Saif S."/>
            <person name="Birren B."/>
        </authorList>
    </citation>
    <scope>NUCLEOTIDE SEQUENCE [LARGE SCALE GENOMIC DNA]</scope>
    <source>
        <strain evidence="4 5">ATCC 28783</strain>
    </source>
</reference>
<keyword evidence="5" id="KW-1185">Reference proteome</keyword>
<comment type="subcellular location">
    <subcellularLocation>
        <location evidence="3">Mitochondrion inner membrane</location>
    </subcellularLocation>
</comment>
<comment type="similarity">
    <text evidence="1 3">Belongs to the CMC family.</text>
</comment>
<keyword evidence="3" id="KW-0999">Mitochondrion inner membrane</keyword>
<gene>
    <name evidence="4" type="ORF">M231_07205</name>
</gene>
<dbReference type="OrthoDB" id="6224010at2759"/>
<keyword evidence="3" id="KW-0143">Chaperone</keyword>
<evidence type="ECO:0000256" key="2">
    <source>
        <dbReference type="ARBA" id="ARBA00023157"/>
    </source>
</evidence>
<comment type="function">
    <text evidence="3">Required for mitochondrial cytochrome c oxidase (COX) assembly and respiration.</text>
</comment>
<dbReference type="InParanoid" id="A0A4Q1BCM9"/>
<evidence type="ECO:0000256" key="1">
    <source>
        <dbReference type="ARBA" id="ARBA00007347"/>
    </source>
</evidence>
<proteinExistence type="inferred from homology"/>
<organism evidence="4 5">
    <name type="scientific">Tremella mesenterica</name>
    <name type="common">Jelly fungus</name>
    <dbReference type="NCBI Taxonomy" id="5217"/>
    <lineage>
        <taxon>Eukaryota</taxon>
        <taxon>Fungi</taxon>
        <taxon>Dikarya</taxon>
        <taxon>Basidiomycota</taxon>
        <taxon>Agaricomycotina</taxon>
        <taxon>Tremellomycetes</taxon>
        <taxon>Tremellales</taxon>
        <taxon>Tremellaceae</taxon>
        <taxon>Tremella</taxon>
    </lineage>
</organism>
<evidence type="ECO:0000313" key="4">
    <source>
        <dbReference type="EMBL" id="RXK35526.1"/>
    </source>
</evidence>
<name>A0A4Q1BCM9_TREME</name>
<comment type="caution">
    <text evidence="4">The sequence shown here is derived from an EMBL/GenBank/DDBJ whole genome shotgun (WGS) entry which is preliminary data.</text>
</comment>
<sequence length="106" mass="12153">MEALSRREEESVMELAKSQALKACDDLVRAFAHCAEGRTFSLPFACRTHLNAMQGCMREYMTQDRLDDMKLDYIAHRSEKGRQAVEELKAARLVKLKKMMGRGNEV</sequence>
<dbReference type="GO" id="GO:0005743">
    <property type="term" value="C:mitochondrial inner membrane"/>
    <property type="evidence" value="ECO:0007669"/>
    <property type="project" value="UniProtKB-SubCell"/>
</dbReference>
<dbReference type="STRING" id="5217.A0A4Q1BCM9"/>
<accession>A0A4Q1BCM9</accession>
<dbReference type="AlphaFoldDB" id="A0A4Q1BCM9"/>
<keyword evidence="3" id="KW-0472">Membrane</keyword>
<dbReference type="Proteomes" id="UP000289152">
    <property type="component" value="Unassembled WGS sequence"/>
</dbReference>
<dbReference type="VEuPathDB" id="FungiDB:TREMEDRAFT_67023"/>
<dbReference type="EMBL" id="SDIL01000132">
    <property type="protein sequence ID" value="RXK35526.1"/>
    <property type="molecule type" value="Genomic_DNA"/>
</dbReference>